<dbReference type="EMBL" id="CP097160">
    <property type="protein sequence ID" value="UQN15086.1"/>
    <property type="molecule type" value="Genomic_DNA"/>
</dbReference>
<sequence length="631" mass="69180">MPKNRMRALAARAKRMFTSGSRDGAGEQAHTPEERRLAAVREFHRHERQLAPAYKHWGYKNVFAKGFIGIRGVEPELPRERWQRLTFGDWHFAIDPELEHRQAVGERCAVLILGHAFAPATDAPGGTARSDADARLATVASRRDAVAANLLAAARADLAAGASRTRVDELVTWLSGRFVAFVLRGEELDVYGDPMATRACYYLDQGNIRVAAPNATAFAEGAAEAPRATGQAASGGVSATAVAADPGATAPAPVDGTEALAPSDGPFAHTTAIPYPNLPGSAPAPDNLRALAPAVASHTALLSNYAGGLTFREKRWALTHPDYADDFGRWMPGLITAHDHVRQVSANCRLTIAAQEAAHRRFFPPLGYHRAEHPAEEAFPIFRDELRQQVRNWCDTHREVSLPLTSGRDSRAILAAGIIELQEAGALTFTYHPFHVPQKSTHTDLDIAGRISAAAGLPHLVIDVRNVKRGSPMDELYNATFPSYRRYANLAAALYVNIPAKAATLFGVGGGIITGMYRNTDEQTLSAPLLARKYANSKFGDSPELHRRLEQWFAYTEFDTERLGGHSIYDLFHWEHRMSKWGAEGYLEYDLATVPAPVLNSRRLLLTALSLPEADRKAKRLYELLEITDPE</sequence>
<organism evidence="1">
    <name type="scientific">Gulosibacter sediminis</name>
    <dbReference type="NCBI Taxonomy" id="1729695"/>
    <lineage>
        <taxon>Bacteria</taxon>
        <taxon>Bacillati</taxon>
        <taxon>Actinomycetota</taxon>
        <taxon>Actinomycetes</taxon>
        <taxon>Micrococcales</taxon>
        <taxon>Microbacteriaceae</taxon>
        <taxon>Gulosibacter</taxon>
    </lineage>
</organism>
<proteinExistence type="predicted"/>
<gene>
    <name evidence="1" type="ORF">M3M28_01050</name>
</gene>
<evidence type="ECO:0000313" key="1">
    <source>
        <dbReference type="EMBL" id="UQN15086.1"/>
    </source>
</evidence>
<name>A0ABY4N0C9_9MICO</name>
<reference evidence="1" key="1">
    <citation type="submission" date="2022-05" db="EMBL/GenBank/DDBJ databases">
        <title>Complete genome sequence of toluene-degrading Gulosibacter sediminis strain ACHW.36C.</title>
        <authorList>
            <person name="Wai A.C."/>
            <person name="Lai G.K."/>
            <person name="Griffin S.D."/>
            <person name="Leung F.C."/>
        </authorList>
    </citation>
    <scope>NUCLEOTIDE SEQUENCE [LARGE SCALE GENOMIC DNA]</scope>
    <source>
        <strain evidence="1">ACHW.36C</strain>
    </source>
</reference>
<accession>A0ABY4N0C9</accession>
<dbReference type="SUPFAM" id="SSF52402">
    <property type="entry name" value="Adenine nucleotide alpha hydrolases-like"/>
    <property type="match status" value="1"/>
</dbReference>
<protein>
    <submittedName>
        <fullName evidence="1">Uncharacterized protein</fullName>
    </submittedName>
</protein>